<evidence type="ECO:0000256" key="4">
    <source>
        <dbReference type="ARBA" id="ARBA00022691"/>
    </source>
</evidence>
<dbReference type="GO" id="GO:0003677">
    <property type="term" value="F:DNA binding"/>
    <property type="evidence" value="ECO:0007669"/>
    <property type="project" value="InterPro"/>
</dbReference>
<evidence type="ECO:0000256" key="1">
    <source>
        <dbReference type="ARBA" id="ARBA00011900"/>
    </source>
</evidence>
<keyword evidence="10" id="KW-1185">Reference proteome</keyword>
<evidence type="ECO:0000259" key="7">
    <source>
        <dbReference type="Pfam" id="PF02384"/>
    </source>
</evidence>
<keyword evidence="3" id="KW-0808">Transferase</keyword>
<evidence type="ECO:0000256" key="5">
    <source>
        <dbReference type="ARBA" id="ARBA00022747"/>
    </source>
</evidence>
<dbReference type="RefSeq" id="WP_095637108.1">
    <property type="nucleotide sequence ID" value="NZ_NSKC01000005.1"/>
</dbReference>
<dbReference type="GO" id="GO:0032259">
    <property type="term" value="P:methylation"/>
    <property type="evidence" value="ECO:0007669"/>
    <property type="project" value="UniProtKB-KW"/>
</dbReference>
<name>A0A2A2FE85_9EURY</name>
<dbReference type="GO" id="GO:0009307">
    <property type="term" value="P:DNA restriction-modification system"/>
    <property type="evidence" value="ECO:0007669"/>
    <property type="project" value="UniProtKB-KW"/>
</dbReference>
<dbReference type="SUPFAM" id="SSF53335">
    <property type="entry name" value="S-adenosyl-L-methionine-dependent methyltransferases"/>
    <property type="match status" value="1"/>
</dbReference>
<dbReference type="Pfam" id="PF12161">
    <property type="entry name" value="HsdM_N"/>
    <property type="match status" value="1"/>
</dbReference>
<dbReference type="Proteomes" id="UP000218083">
    <property type="component" value="Unassembled WGS sequence"/>
</dbReference>
<dbReference type="PANTHER" id="PTHR42933">
    <property type="entry name" value="SLR6095 PROTEIN"/>
    <property type="match status" value="1"/>
</dbReference>
<dbReference type="Pfam" id="PF02384">
    <property type="entry name" value="N6_Mtase"/>
    <property type="match status" value="1"/>
</dbReference>
<dbReference type="Gene3D" id="1.20.1260.30">
    <property type="match status" value="1"/>
</dbReference>
<protein>
    <recommendedName>
        <fullName evidence="1">site-specific DNA-methyltransferase (adenine-specific)</fullName>
        <ecNumber evidence="1">2.1.1.72</ecNumber>
    </recommendedName>
</protein>
<sequence length="469" mass="53403">MSADFDEKVLYQVCKWMRNDQMIISDYIEQLSGLLFLKACQESPRINQDDLDIPESARWERLVSDEVRREKSILETYDEMINELQTDGELARNAFNNFNNKFGSETTLKNTVDDIESLEFWDHYEGYSDFFGDAYEFLLEKYADKADGAGEYFTPRPLIHAMVEVVDPEYTESVYDPASGTNGFLIAAYNHVGRKTAGEIAGKERKFLNTPEEGANSYAEQLTGRELTSQTYRLGLMNLILHDIDPTEMTSLRGNSLTREVDQEYDVILANPPYGGNGSDKFPGAWAETTAPETNFLQLIMRSLSQTGRAAVIVPEGVLFRGGAEKSVRERLLDQYMLDCILVLPENSFHPYAGVDANVLFFERDAGGTDEIWYYDLRSTVESIKGSNPLTQSHFDDFIRDFGSDRDLVDRFFSVPVEDVVENDYQLNHSQYQEFSATQHRPPAEIAKEIRHEMSSIDETIDSLLSDSQ</sequence>
<evidence type="ECO:0000313" key="9">
    <source>
        <dbReference type="EMBL" id="PAU83140.1"/>
    </source>
</evidence>
<feature type="domain" description="DNA methylase adenine-specific" evidence="7">
    <location>
        <begin position="128"/>
        <end position="440"/>
    </location>
</feature>
<dbReference type="InterPro" id="IPR038333">
    <property type="entry name" value="T1MK-like_N_sf"/>
</dbReference>
<dbReference type="EC" id="2.1.1.72" evidence="1"/>
<dbReference type="PROSITE" id="PS00092">
    <property type="entry name" value="N6_MTASE"/>
    <property type="match status" value="1"/>
</dbReference>
<keyword evidence="2" id="KW-0489">Methyltransferase</keyword>
<evidence type="ECO:0000259" key="8">
    <source>
        <dbReference type="Pfam" id="PF12161"/>
    </source>
</evidence>
<organism evidence="9 10">
    <name type="scientific">Halorubrum salipaludis</name>
    <dbReference type="NCBI Taxonomy" id="2032630"/>
    <lineage>
        <taxon>Archaea</taxon>
        <taxon>Methanobacteriati</taxon>
        <taxon>Methanobacteriota</taxon>
        <taxon>Stenosarchaea group</taxon>
        <taxon>Halobacteria</taxon>
        <taxon>Halobacteriales</taxon>
        <taxon>Haloferacaceae</taxon>
        <taxon>Halorubrum</taxon>
    </lineage>
</organism>
<feature type="domain" description="N6 adenine-specific DNA methyltransferase N-terminal" evidence="8">
    <location>
        <begin position="8"/>
        <end position="110"/>
    </location>
</feature>
<keyword evidence="4" id="KW-0949">S-adenosyl-L-methionine</keyword>
<reference evidence="9 10" key="1">
    <citation type="submission" date="2017-08" db="EMBL/GenBank/DDBJ databases">
        <title>The strain WRN001 was isolated from Binhai saline alkaline soil, Tianjin, China.</title>
        <authorList>
            <person name="Liu D."/>
            <person name="Zhang G."/>
        </authorList>
    </citation>
    <scope>NUCLEOTIDE SEQUENCE [LARGE SCALE GENOMIC DNA]</scope>
    <source>
        <strain evidence="9 10">WN019</strain>
    </source>
</reference>
<dbReference type="GO" id="GO:0009007">
    <property type="term" value="F:site-specific DNA-methyltransferase (adenine-specific) activity"/>
    <property type="evidence" value="ECO:0007669"/>
    <property type="project" value="UniProtKB-EC"/>
</dbReference>
<evidence type="ECO:0000256" key="3">
    <source>
        <dbReference type="ARBA" id="ARBA00022679"/>
    </source>
</evidence>
<dbReference type="GO" id="GO:0008170">
    <property type="term" value="F:N-methyltransferase activity"/>
    <property type="evidence" value="ECO:0007669"/>
    <property type="project" value="InterPro"/>
</dbReference>
<dbReference type="Gene3D" id="3.40.50.150">
    <property type="entry name" value="Vaccinia Virus protein VP39"/>
    <property type="match status" value="1"/>
</dbReference>
<gene>
    <name evidence="9" type="ORF">CK500_10040</name>
</gene>
<dbReference type="InterPro" id="IPR002052">
    <property type="entry name" value="DNA_methylase_N6_adenine_CS"/>
</dbReference>
<dbReference type="InterPro" id="IPR051537">
    <property type="entry name" value="DNA_Adenine_Mtase"/>
</dbReference>
<accession>A0A2A2FE85</accession>
<dbReference type="InterPro" id="IPR022749">
    <property type="entry name" value="D12N6_MeTrfase_N"/>
</dbReference>
<keyword evidence="5" id="KW-0680">Restriction system</keyword>
<evidence type="ECO:0000256" key="6">
    <source>
        <dbReference type="ARBA" id="ARBA00047942"/>
    </source>
</evidence>
<comment type="caution">
    <text evidence="9">The sequence shown here is derived from an EMBL/GenBank/DDBJ whole genome shotgun (WGS) entry which is preliminary data.</text>
</comment>
<dbReference type="InterPro" id="IPR003356">
    <property type="entry name" value="DNA_methylase_A-5"/>
</dbReference>
<dbReference type="PRINTS" id="PR00507">
    <property type="entry name" value="N12N6MTFRASE"/>
</dbReference>
<dbReference type="EMBL" id="NSKC01000005">
    <property type="protein sequence ID" value="PAU83140.1"/>
    <property type="molecule type" value="Genomic_DNA"/>
</dbReference>
<evidence type="ECO:0000313" key="10">
    <source>
        <dbReference type="Proteomes" id="UP000218083"/>
    </source>
</evidence>
<dbReference type="InterPro" id="IPR029063">
    <property type="entry name" value="SAM-dependent_MTases_sf"/>
</dbReference>
<dbReference type="PANTHER" id="PTHR42933:SF4">
    <property type="entry name" value="TYPE I RESTRICTION ENZYME ECOKI METHYLASE SUBUNIT"/>
    <property type="match status" value="1"/>
</dbReference>
<comment type="catalytic activity">
    <reaction evidence="6">
        <text>a 2'-deoxyadenosine in DNA + S-adenosyl-L-methionine = an N(6)-methyl-2'-deoxyadenosine in DNA + S-adenosyl-L-homocysteine + H(+)</text>
        <dbReference type="Rhea" id="RHEA:15197"/>
        <dbReference type="Rhea" id="RHEA-COMP:12418"/>
        <dbReference type="Rhea" id="RHEA-COMP:12419"/>
        <dbReference type="ChEBI" id="CHEBI:15378"/>
        <dbReference type="ChEBI" id="CHEBI:57856"/>
        <dbReference type="ChEBI" id="CHEBI:59789"/>
        <dbReference type="ChEBI" id="CHEBI:90615"/>
        <dbReference type="ChEBI" id="CHEBI:90616"/>
        <dbReference type="EC" id="2.1.1.72"/>
    </reaction>
</comment>
<dbReference type="AlphaFoldDB" id="A0A2A2FE85"/>
<proteinExistence type="predicted"/>
<dbReference type="OrthoDB" id="45790at2157"/>
<evidence type="ECO:0000256" key="2">
    <source>
        <dbReference type="ARBA" id="ARBA00022603"/>
    </source>
</evidence>